<comment type="caution">
    <text evidence="1">The sequence shown here is derived from an EMBL/GenBank/DDBJ whole genome shotgun (WGS) entry which is preliminary data.</text>
</comment>
<protein>
    <recommendedName>
        <fullName evidence="3">Transposase</fullName>
    </recommendedName>
</protein>
<dbReference type="EMBL" id="QRZF01000022">
    <property type="protein sequence ID" value="RGV48604.1"/>
    <property type="molecule type" value="Genomic_DNA"/>
</dbReference>
<evidence type="ECO:0008006" key="3">
    <source>
        <dbReference type="Google" id="ProtNLM"/>
    </source>
</evidence>
<evidence type="ECO:0000313" key="1">
    <source>
        <dbReference type="EMBL" id="RGV48604.1"/>
    </source>
</evidence>
<reference evidence="1 2" key="1">
    <citation type="submission" date="2018-08" db="EMBL/GenBank/DDBJ databases">
        <title>A genome reference for cultivated species of the human gut microbiota.</title>
        <authorList>
            <person name="Zou Y."/>
            <person name="Xue W."/>
            <person name="Luo G."/>
        </authorList>
    </citation>
    <scope>NUCLEOTIDE SEQUENCE [LARGE SCALE GENOMIC DNA]</scope>
    <source>
        <strain evidence="1 2">AF14-32</strain>
    </source>
</reference>
<proteinExistence type="predicted"/>
<accession>A0A412XTQ2</accession>
<gene>
    <name evidence="1" type="ORF">DWW10_21855</name>
</gene>
<evidence type="ECO:0000313" key="2">
    <source>
        <dbReference type="Proteomes" id="UP000283850"/>
    </source>
</evidence>
<sequence length="69" mass="8175">MYSNSDFISFFLCYKLEVVTSKESIQAFCLRNKVPYNLFEKWYKNTRYKLISVKVSDHPDSGQSEQPEP</sequence>
<name>A0A412XTQ2_9BACE</name>
<dbReference type="Proteomes" id="UP000283850">
    <property type="component" value="Unassembled WGS sequence"/>
</dbReference>
<organism evidence="1 2">
    <name type="scientific">Bacteroides intestinalis</name>
    <dbReference type="NCBI Taxonomy" id="329854"/>
    <lineage>
        <taxon>Bacteria</taxon>
        <taxon>Pseudomonadati</taxon>
        <taxon>Bacteroidota</taxon>
        <taxon>Bacteroidia</taxon>
        <taxon>Bacteroidales</taxon>
        <taxon>Bacteroidaceae</taxon>
        <taxon>Bacteroides</taxon>
    </lineage>
</organism>
<dbReference type="AlphaFoldDB" id="A0A412XTQ2"/>